<dbReference type="AlphaFoldDB" id="A0A8J7MF11"/>
<organism evidence="2 3">
    <name type="scientific">Persicirhabdus sediminis</name>
    <dbReference type="NCBI Taxonomy" id="454144"/>
    <lineage>
        <taxon>Bacteria</taxon>
        <taxon>Pseudomonadati</taxon>
        <taxon>Verrucomicrobiota</taxon>
        <taxon>Verrucomicrobiia</taxon>
        <taxon>Verrucomicrobiales</taxon>
        <taxon>Verrucomicrobiaceae</taxon>
        <taxon>Persicirhabdus</taxon>
    </lineage>
</organism>
<comment type="caution">
    <text evidence="2">The sequence shown here is derived from an EMBL/GenBank/DDBJ whole genome shotgun (WGS) entry which is preliminary data.</text>
</comment>
<dbReference type="EMBL" id="JAENIM010000043">
    <property type="protein sequence ID" value="MBK1792152.1"/>
    <property type="molecule type" value="Genomic_DNA"/>
</dbReference>
<dbReference type="Pfam" id="PF07090">
    <property type="entry name" value="GATase1_like"/>
    <property type="match status" value="1"/>
</dbReference>
<dbReference type="Proteomes" id="UP000624703">
    <property type="component" value="Unassembled WGS sequence"/>
</dbReference>
<dbReference type="Gene3D" id="3.40.50.880">
    <property type="match status" value="1"/>
</dbReference>
<dbReference type="RefSeq" id="WP_200312166.1">
    <property type="nucleotide sequence ID" value="NZ_JAENIM010000043.1"/>
</dbReference>
<keyword evidence="3" id="KW-1185">Reference proteome</keyword>
<evidence type="ECO:0000313" key="3">
    <source>
        <dbReference type="Proteomes" id="UP000624703"/>
    </source>
</evidence>
<dbReference type="PANTHER" id="PTHR37947">
    <property type="entry name" value="BLL2462 PROTEIN"/>
    <property type="match status" value="1"/>
</dbReference>
<evidence type="ECO:0000259" key="1">
    <source>
        <dbReference type="Pfam" id="PF07090"/>
    </source>
</evidence>
<dbReference type="InterPro" id="IPR010768">
    <property type="entry name" value="GATase1-like"/>
</dbReference>
<name>A0A8J7MF11_9BACT</name>
<dbReference type="PANTHER" id="PTHR37947:SF1">
    <property type="entry name" value="BLL2462 PROTEIN"/>
    <property type="match status" value="1"/>
</dbReference>
<protein>
    <recommendedName>
        <fullName evidence="1">Putative glutamine amidotransferase domain-containing protein</fullName>
    </recommendedName>
</protein>
<evidence type="ECO:0000313" key="2">
    <source>
        <dbReference type="EMBL" id="MBK1792152.1"/>
    </source>
</evidence>
<dbReference type="SUPFAM" id="SSF52317">
    <property type="entry name" value="Class I glutamine amidotransferase-like"/>
    <property type="match status" value="1"/>
</dbReference>
<accession>A0A8J7MF11</accession>
<proteinExistence type="predicted"/>
<feature type="domain" description="Putative glutamine amidotransferase" evidence="1">
    <location>
        <begin position="34"/>
        <end position="259"/>
    </location>
</feature>
<gene>
    <name evidence="2" type="ORF">JIN82_13400</name>
</gene>
<dbReference type="InterPro" id="IPR029062">
    <property type="entry name" value="Class_I_gatase-like"/>
</dbReference>
<reference evidence="2" key="1">
    <citation type="submission" date="2021-01" db="EMBL/GenBank/DDBJ databases">
        <title>Modified the classification status of verrucomicrobia.</title>
        <authorList>
            <person name="Feng X."/>
        </authorList>
    </citation>
    <scope>NUCLEOTIDE SEQUENCE</scope>
    <source>
        <strain evidence="2">_KCTC 22039</strain>
    </source>
</reference>
<sequence length="261" mass="29773">MAKIYYIGDWAVQIGPVYAETSFNHAAKGLDFINYGKWLVEAVNSSDKHEIVSVPTWDFYNMQPGEYEKILEEYDIIIFSDVEAKNFQLHPQFFNRHLFGTKVLTFPDRVRLTVEAVQNGTNVMFLGGWLSFNGEMGKGGWGRTQMKEILPVECLEVEDLRESTEGFRMTPADTDSKIFDDIDFSQGPPILGYNIVKAKPGCEVLLNWEGTDHPAVAYGQFGKGRVLAYTSDPAPHWGCNFVYWDQYKNFWLKAIDALTNH</sequence>